<dbReference type="CDD" id="cd00429">
    <property type="entry name" value="RPE"/>
    <property type="match status" value="1"/>
</dbReference>
<name>A0A150KJI3_9BACI</name>
<evidence type="ECO:0000256" key="8">
    <source>
        <dbReference type="ARBA" id="ARBA00022723"/>
    </source>
</evidence>
<dbReference type="InterPro" id="IPR011060">
    <property type="entry name" value="RibuloseP-bd_barrel"/>
</dbReference>
<sequence length="225" mass="25365">MKLVAASIMCANQLQLKSQLEELEQANVDMLHCDVMDGVFVNNLAMGPYVLEEIKQKTRIPLDIHLATINPSKYIDMFAPIQPEYLSFHVEASEDIHRDLAKLKEYGIKPSLALSPQSPIEMITPYLEDVSMILMMTVNPGFAGQPFNYHVLKKMDELNKILNKIKNRPLIEVDGNINKETIPHLLKRGANVYVLGTSALFNHQTGSFTNKVDSIRAIFNNTNVN</sequence>
<dbReference type="PATRIC" id="fig|46224.3.peg.2061"/>
<evidence type="ECO:0000313" key="13">
    <source>
        <dbReference type="Proteomes" id="UP000595512"/>
    </source>
</evidence>
<dbReference type="Pfam" id="PF00834">
    <property type="entry name" value="Ribul_P_3_epim"/>
    <property type="match status" value="1"/>
</dbReference>
<comment type="cofactor">
    <cofactor evidence="4">
        <name>Zn(2+)</name>
        <dbReference type="ChEBI" id="CHEBI:29105"/>
    </cofactor>
</comment>
<dbReference type="GO" id="GO:0005975">
    <property type="term" value="P:carbohydrate metabolic process"/>
    <property type="evidence" value="ECO:0007669"/>
    <property type="project" value="InterPro"/>
</dbReference>
<comment type="cofactor">
    <cofactor evidence="5">
        <name>Fe(2+)</name>
        <dbReference type="ChEBI" id="CHEBI:29033"/>
    </cofactor>
</comment>
<comment type="catalytic activity">
    <reaction evidence="1">
        <text>D-ribulose 5-phosphate = D-xylulose 5-phosphate</text>
        <dbReference type="Rhea" id="RHEA:13677"/>
        <dbReference type="ChEBI" id="CHEBI:57737"/>
        <dbReference type="ChEBI" id="CHEBI:58121"/>
        <dbReference type="EC" id="5.1.3.1"/>
    </reaction>
</comment>
<protein>
    <recommendedName>
        <fullName evidence="7">ribulose-phosphate 3-epimerase</fullName>
        <ecNumber evidence="7">5.1.3.1</ecNumber>
    </recommendedName>
</protein>
<evidence type="ECO:0000256" key="6">
    <source>
        <dbReference type="ARBA" id="ARBA00009541"/>
    </source>
</evidence>
<dbReference type="AlphaFoldDB" id="A0A150KJI3"/>
<dbReference type="InterPro" id="IPR013785">
    <property type="entry name" value="Aldolase_TIM"/>
</dbReference>
<dbReference type="RefSeq" id="WP_066236051.1">
    <property type="nucleotide sequence ID" value="NZ_CP066701.1"/>
</dbReference>
<comment type="cofactor">
    <cofactor evidence="2">
        <name>Mn(2+)</name>
        <dbReference type="ChEBI" id="CHEBI:29035"/>
    </cofactor>
</comment>
<dbReference type="OrthoDB" id="1645589at2"/>
<evidence type="ECO:0000256" key="5">
    <source>
        <dbReference type="ARBA" id="ARBA00001954"/>
    </source>
</evidence>
<dbReference type="PANTHER" id="PTHR11749">
    <property type="entry name" value="RIBULOSE-5-PHOSPHATE-3-EPIMERASE"/>
    <property type="match status" value="1"/>
</dbReference>
<evidence type="ECO:0000256" key="9">
    <source>
        <dbReference type="ARBA" id="ARBA00023235"/>
    </source>
</evidence>
<evidence type="ECO:0000313" key="12">
    <source>
        <dbReference type="Proteomes" id="UP000075666"/>
    </source>
</evidence>
<evidence type="ECO:0000313" key="11">
    <source>
        <dbReference type="EMBL" id="QQX27354.1"/>
    </source>
</evidence>
<evidence type="ECO:0000256" key="2">
    <source>
        <dbReference type="ARBA" id="ARBA00001936"/>
    </source>
</evidence>
<dbReference type="STRING" id="46224.B4102_0919"/>
<dbReference type="GO" id="GO:0004750">
    <property type="term" value="F:D-ribulose-phosphate 3-epimerase activity"/>
    <property type="evidence" value="ECO:0007669"/>
    <property type="project" value="UniProtKB-EC"/>
</dbReference>
<evidence type="ECO:0000256" key="3">
    <source>
        <dbReference type="ARBA" id="ARBA00001941"/>
    </source>
</evidence>
<dbReference type="KEGG" id="hspo:JGZ69_03950"/>
<gene>
    <name evidence="10" type="ORF">B4102_0919</name>
    <name evidence="11" type="ORF">JGZ69_03950</name>
</gene>
<dbReference type="EMBL" id="LQYN01000169">
    <property type="protein sequence ID" value="KYC84188.1"/>
    <property type="molecule type" value="Genomic_DNA"/>
</dbReference>
<evidence type="ECO:0000313" key="10">
    <source>
        <dbReference type="EMBL" id="KYC84188.1"/>
    </source>
</evidence>
<dbReference type="PROSITE" id="PS01086">
    <property type="entry name" value="RIBUL_P_3_EPIMER_2"/>
    <property type="match status" value="1"/>
</dbReference>
<reference evidence="11 13" key="2">
    <citation type="submission" date="2020-12" db="EMBL/GenBank/DDBJ databases">
        <title>Taxonomic evaluation of the Bacillus sporothermodurans group of bacteria based on whole genome sequences.</title>
        <authorList>
            <person name="Fiedler G."/>
            <person name="Herbstmann A.-D."/>
            <person name="Doll E."/>
            <person name="Wenning M."/>
            <person name="Brinks E."/>
            <person name="Kabisch J."/>
            <person name="Breitenwieser F."/>
            <person name="Lappann M."/>
            <person name="Boehnlein C."/>
            <person name="Franz C."/>
        </authorList>
    </citation>
    <scope>NUCLEOTIDE SEQUENCE [LARGE SCALE GENOMIC DNA]</scope>
    <source>
        <strain evidence="11 13">DSM 10599</strain>
    </source>
</reference>
<evidence type="ECO:0000256" key="1">
    <source>
        <dbReference type="ARBA" id="ARBA00001782"/>
    </source>
</evidence>
<reference evidence="10 12" key="1">
    <citation type="submission" date="2016-01" db="EMBL/GenBank/DDBJ databases">
        <title>Genome Sequences of Twelve Sporeforming Bacillus Species Isolated from Foods.</title>
        <authorList>
            <person name="Berendsen E.M."/>
            <person name="Wells-Bennik M.H."/>
            <person name="Krawcyk A.O."/>
            <person name="De Jong A."/>
            <person name="Holsappel S."/>
            <person name="Eijlander R.T."/>
            <person name="Kuipers O.P."/>
        </authorList>
    </citation>
    <scope>NUCLEOTIDE SEQUENCE [LARGE SCALE GENOMIC DNA]</scope>
    <source>
        <strain evidence="10 12">B4102</strain>
    </source>
</reference>
<dbReference type="EMBL" id="CP066701">
    <property type="protein sequence ID" value="QQX27354.1"/>
    <property type="molecule type" value="Genomic_DNA"/>
</dbReference>
<dbReference type="EC" id="5.1.3.1" evidence="7"/>
<keyword evidence="12" id="KW-1185">Reference proteome</keyword>
<dbReference type="Proteomes" id="UP000595512">
    <property type="component" value="Chromosome"/>
</dbReference>
<dbReference type="Proteomes" id="UP000075666">
    <property type="component" value="Unassembled WGS sequence"/>
</dbReference>
<keyword evidence="8" id="KW-0479">Metal-binding</keyword>
<evidence type="ECO:0000256" key="7">
    <source>
        <dbReference type="ARBA" id="ARBA00013188"/>
    </source>
</evidence>
<dbReference type="Gene3D" id="3.20.20.70">
    <property type="entry name" value="Aldolase class I"/>
    <property type="match status" value="1"/>
</dbReference>
<dbReference type="SUPFAM" id="SSF51366">
    <property type="entry name" value="Ribulose-phoshate binding barrel"/>
    <property type="match status" value="1"/>
</dbReference>
<organism evidence="10 12">
    <name type="scientific">Heyndrickxia sporothermodurans</name>
    <dbReference type="NCBI Taxonomy" id="46224"/>
    <lineage>
        <taxon>Bacteria</taxon>
        <taxon>Bacillati</taxon>
        <taxon>Bacillota</taxon>
        <taxon>Bacilli</taxon>
        <taxon>Bacillales</taxon>
        <taxon>Bacillaceae</taxon>
        <taxon>Heyndrickxia</taxon>
    </lineage>
</organism>
<proteinExistence type="inferred from homology"/>
<evidence type="ECO:0000256" key="4">
    <source>
        <dbReference type="ARBA" id="ARBA00001947"/>
    </source>
</evidence>
<dbReference type="NCBIfam" id="NF004076">
    <property type="entry name" value="PRK05581.1-4"/>
    <property type="match status" value="1"/>
</dbReference>
<comment type="cofactor">
    <cofactor evidence="3">
        <name>Co(2+)</name>
        <dbReference type="ChEBI" id="CHEBI:48828"/>
    </cofactor>
</comment>
<dbReference type="GO" id="GO:0046872">
    <property type="term" value="F:metal ion binding"/>
    <property type="evidence" value="ECO:0007669"/>
    <property type="project" value="UniProtKB-KW"/>
</dbReference>
<dbReference type="GeneID" id="62499469"/>
<keyword evidence="9 10" id="KW-0413">Isomerase</keyword>
<accession>A0A150KJI3</accession>
<dbReference type="GO" id="GO:0005737">
    <property type="term" value="C:cytoplasm"/>
    <property type="evidence" value="ECO:0007669"/>
    <property type="project" value="UniProtKB-ARBA"/>
</dbReference>
<dbReference type="InterPro" id="IPR000056">
    <property type="entry name" value="Ribul_P_3_epim-like"/>
</dbReference>
<comment type="similarity">
    <text evidence="6">Belongs to the ribulose-phosphate 3-epimerase family.</text>
</comment>
<dbReference type="FunFam" id="3.20.20.70:FF:000004">
    <property type="entry name" value="Ribulose-phosphate 3-epimerase"/>
    <property type="match status" value="1"/>
</dbReference>